<dbReference type="Proteomes" id="UP000236723">
    <property type="component" value="Unassembled WGS sequence"/>
</dbReference>
<dbReference type="GO" id="GO:0004519">
    <property type="term" value="F:endonuclease activity"/>
    <property type="evidence" value="ECO:0007669"/>
    <property type="project" value="UniProtKB-KW"/>
</dbReference>
<evidence type="ECO:0000313" key="2">
    <source>
        <dbReference type="EMBL" id="SEF88988.1"/>
    </source>
</evidence>
<gene>
    <name evidence="2" type="ORF">SAMN04489712_102397</name>
</gene>
<dbReference type="OrthoDB" id="5524117at2"/>
<dbReference type="Gene3D" id="3.90.1570.10">
    <property type="entry name" value="tt1808, chain A"/>
    <property type="match status" value="1"/>
</dbReference>
<keyword evidence="2" id="KW-0255">Endonuclease</keyword>
<dbReference type="SUPFAM" id="SSF52980">
    <property type="entry name" value="Restriction endonuclease-like"/>
    <property type="match status" value="1"/>
</dbReference>
<organism evidence="2 3">
    <name type="scientific">Thermomonospora echinospora</name>
    <dbReference type="NCBI Taxonomy" id="1992"/>
    <lineage>
        <taxon>Bacteria</taxon>
        <taxon>Bacillati</taxon>
        <taxon>Actinomycetota</taxon>
        <taxon>Actinomycetes</taxon>
        <taxon>Streptosporangiales</taxon>
        <taxon>Thermomonosporaceae</taxon>
        <taxon>Thermomonospora</taxon>
    </lineage>
</organism>
<sequence length="185" mass="20814">MTLQIDLPSDGVITRATFEGLPATPRGWAWELRDGRLELVHMPVTFWYWQVIMTVLQHWRRLGHEVAGEQYVADSGFARGRSGRNNFVADGVVFVAGHRPEPRETTHDASVIHLVVEAVSERSEENDAVDKFDVYAKLGIEHYWIVRGGADMGDSTEIDGMVAMHQLKDGAYEVVAHRMLSRLDG</sequence>
<proteinExistence type="predicted"/>
<protein>
    <submittedName>
        <fullName evidence="2">Endonuclease, Uma2 family (Restriction endonuclease fold)</fullName>
    </submittedName>
</protein>
<dbReference type="RefSeq" id="WP_160146913.1">
    <property type="nucleotide sequence ID" value="NZ_FNVO01000002.1"/>
</dbReference>
<dbReference type="InterPro" id="IPR012296">
    <property type="entry name" value="Nuclease_put_TT1808"/>
</dbReference>
<name>A0A1H5VPW6_9ACTN</name>
<dbReference type="InterPro" id="IPR011335">
    <property type="entry name" value="Restrct_endonuc-II-like"/>
</dbReference>
<dbReference type="Pfam" id="PF05685">
    <property type="entry name" value="Uma2"/>
    <property type="match status" value="1"/>
</dbReference>
<keyword evidence="3" id="KW-1185">Reference proteome</keyword>
<keyword evidence="2" id="KW-0378">Hydrolase</keyword>
<feature type="domain" description="Putative restriction endonuclease" evidence="1">
    <location>
        <begin position="17"/>
        <end position="175"/>
    </location>
</feature>
<dbReference type="AlphaFoldDB" id="A0A1H5VPW6"/>
<evidence type="ECO:0000313" key="3">
    <source>
        <dbReference type="Proteomes" id="UP000236723"/>
    </source>
</evidence>
<dbReference type="InterPro" id="IPR008538">
    <property type="entry name" value="Uma2"/>
</dbReference>
<evidence type="ECO:0000259" key="1">
    <source>
        <dbReference type="Pfam" id="PF05685"/>
    </source>
</evidence>
<keyword evidence="2" id="KW-0540">Nuclease</keyword>
<dbReference type="CDD" id="cd06260">
    <property type="entry name" value="DUF820-like"/>
    <property type="match status" value="1"/>
</dbReference>
<reference evidence="3" key="1">
    <citation type="submission" date="2016-10" db="EMBL/GenBank/DDBJ databases">
        <authorList>
            <person name="Varghese N."/>
            <person name="Submissions S."/>
        </authorList>
    </citation>
    <scope>NUCLEOTIDE SEQUENCE [LARGE SCALE GENOMIC DNA]</scope>
    <source>
        <strain evidence="3">DSM 43163</strain>
    </source>
</reference>
<dbReference type="EMBL" id="FNVO01000002">
    <property type="protein sequence ID" value="SEF88988.1"/>
    <property type="molecule type" value="Genomic_DNA"/>
</dbReference>
<accession>A0A1H5VPW6</accession>